<keyword evidence="3" id="KW-1185">Reference proteome</keyword>
<evidence type="ECO:0000313" key="3">
    <source>
        <dbReference type="Proteomes" id="UP000291343"/>
    </source>
</evidence>
<proteinExistence type="predicted"/>
<keyword evidence="1" id="KW-0472">Membrane</keyword>
<keyword evidence="1" id="KW-0812">Transmembrane</keyword>
<dbReference type="SMR" id="A0A482XST7"/>
<feature type="transmembrane region" description="Helical" evidence="1">
    <location>
        <begin position="49"/>
        <end position="70"/>
    </location>
</feature>
<dbReference type="AlphaFoldDB" id="A0A482XST7"/>
<dbReference type="OrthoDB" id="6362812at2759"/>
<reference evidence="2 3" key="1">
    <citation type="journal article" date="2017" name="Gigascience">
        <title>Genome sequence of the small brown planthopper, Laodelphax striatellus.</title>
        <authorList>
            <person name="Zhu J."/>
            <person name="Jiang F."/>
            <person name="Wang X."/>
            <person name="Yang P."/>
            <person name="Bao Y."/>
            <person name="Zhao W."/>
            <person name="Wang W."/>
            <person name="Lu H."/>
            <person name="Wang Q."/>
            <person name="Cui N."/>
            <person name="Li J."/>
            <person name="Chen X."/>
            <person name="Luo L."/>
            <person name="Yu J."/>
            <person name="Kang L."/>
            <person name="Cui F."/>
        </authorList>
    </citation>
    <scope>NUCLEOTIDE SEQUENCE [LARGE SCALE GENOMIC DNA]</scope>
    <source>
        <strain evidence="2">Lst14</strain>
    </source>
</reference>
<comment type="caution">
    <text evidence="2">The sequence shown here is derived from an EMBL/GenBank/DDBJ whole genome shotgun (WGS) entry which is preliminary data.</text>
</comment>
<sequence length="332" mass="34636">MAATPASTLADNHTTAAVVLMASNASGYQEDHDHSSATATAGLTEKQRIVLACVTALLLAICAIVIGFVLRRLMKKTSGGGVYTVEANFPLWRKRSDANSDDVCAINQQRAASVSATAAEQLKDVDAQLQESDEAWKTCSGVTSSTGVSALPDGGMTSSNSGHTVITMTMHNNHLIVETEEPQCEVADTPPLTTMASTTTTKEAAICDVSADVTQPVVVHQEAAPPDSRPPRHPSISTVLAGTGLSQAVDDLSGECEGCSPRHPYNYGGGQCEYGCQETAAPGGARRSGAPSSEPWRRATSHCPAYYKFQAQVSQDVVECGDVAAATPQPAT</sequence>
<accession>A0A482XST7</accession>
<evidence type="ECO:0000256" key="1">
    <source>
        <dbReference type="SAM" id="Phobius"/>
    </source>
</evidence>
<evidence type="ECO:0000313" key="2">
    <source>
        <dbReference type="EMBL" id="RZF48734.1"/>
    </source>
</evidence>
<organism evidence="2 3">
    <name type="scientific">Laodelphax striatellus</name>
    <name type="common">Small brown planthopper</name>
    <name type="synonym">Delphax striatella</name>
    <dbReference type="NCBI Taxonomy" id="195883"/>
    <lineage>
        <taxon>Eukaryota</taxon>
        <taxon>Metazoa</taxon>
        <taxon>Ecdysozoa</taxon>
        <taxon>Arthropoda</taxon>
        <taxon>Hexapoda</taxon>
        <taxon>Insecta</taxon>
        <taxon>Pterygota</taxon>
        <taxon>Neoptera</taxon>
        <taxon>Paraneoptera</taxon>
        <taxon>Hemiptera</taxon>
        <taxon>Auchenorrhyncha</taxon>
        <taxon>Fulgoroidea</taxon>
        <taxon>Delphacidae</taxon>
        <taxon>Criomorphinae</taxon>
        <taxon>Laodelphax</taxon>
    </lineage>
</organism>
<dbReference type="EMBL" id="QKKF02001045">
    <property type="protein sequence ID" value="RZF48734.1"/>
    <property type="molecule type" value="Genomic_DNA"/>
</dbReference>
<dbReference type="InParanoid" id="A0A482XST7"/>
<keyword evidence="1" id="KW-1133">Transmembrane helix</keyword>
<dbReference type="Proteomes" id="UP000291343">
    <property type="component" value="Unassembled WGS sequence"/>
</dbReference>
<dbReference type="STRING" id="195883.A0A482XST7"/>
<name>A0A482XST7_LAOST</name>
<protein>
    <submittedName>
        <fullName evidence="2">Uncharacterized protein</fullName>
    </submittedName>
</protein>
<gene>
    <name evidence="2" type="ORF">LSTR_LSTR015474</name>
</gene>